<dbReference type="GO" id="GO:0030425">
    <property type="term" value="C:dendrite"/>
    <property type="evidence" value="ECO:0007669"/>
    <property type="project" value="TreeGrafter"/>
</dbReference>
<dbReference type="Pfam" id="PF05536">
    <property type="entry name" value="Neurochondrin"/>
    <property type="match status" value="2"/>
</dbReference>
<evidence type="ECO:0000256" key="2">
    <source>
        <dbReference type="SAM" id="MobiDB-lite"/>
    </source>
</evidence>
<reference evidence="4" key="1">
    <citation type="submission" date="2025-08" db="UniProtKB">
        <authorList>
            <consortium name="RefSeq"/>
        </authorList>
    </citation>
    <scope>IDENTIFICATION</scope>
    <source>
        <tissue evidence="4">Whole sample</tissue>
    </source>
</reference>
<gene>
    <name evidence="4" type="primary">LOC111133357</name>
</gene>
<sequence length="850" mass="95833">MENRNLEICLVKLQEAKSDNEKFAAMLMVAKTTKSTQVTTEEKKEILDAIGLTFLIRLLKSDSHPEDCASHVYKSMALSILSGLCADSGLVKSTPLHCVLKPLNDIILTKQSADDKELEGMINDAFEVLKLFSESPQGIRYLMDNGTITALAKVISKELYGSNKALDLMMYVLHTMKLSVWTGQGKALEKLLNFYAQKMEDNQNQEKFELCNLIALILRVTPMTEIDNTVKQPWHKSLLKGIQDIFSSRLGEAQREPALKLVASLIDQVGMEFVLPPNMKDNKVLLMIIHLSCIEVRITLENLSIEKVCEKADLLCACYHLLENIIIYLTTSPSLLLDEKQILQLHSAMLGAFHSIIFFLKELSDENNAKGQYQNPVVIATVRVLGAWLAEETSALRTKTYEILPFLLQLCKLQMEFSNVSCKEGAMNASGSENVKRETNEDPESITDYLSENLSLTKQSERTVEEKDDCFETLEKDKKIEREQNTEKETEYIEEKPDIKHIEEKPDIKQVDRDKETVESGANSKPEDGQNSTDGPNGENDVEIKAGVQQRMFNGSPGLEEEDDENGTCIVLGEQNSMSVDLLRFLLPGLCHLTSEDEPRQILVDNELLPMLNIYLKGMLKRYFRDDTNDNVVKALELLCNIFLNFAVIEPGLVRKSDHLVNVTLIVMEAVPLVGRKTEFTPLWLKMVTLGMFYLRHQSSAIRSLAADDVLVHFFICACTFVKGAFINSSKNRKRDVLTVSPHYLPFWEEASQLWFLTIQAMTSCTSIYPQLMKAALVSGMMPQLAKVFIAVQGRDVGEEVIRCVLSLFVTMSHCHERVRNVIKTTGGLQLAKIYDSKELRTELGNAEKS</sequence>
<name>A0A8B8E9R5_CRAVI</name>
<dbReference type="PANTHER" id="PTHR13109:SF7">
    <property type="entry name" value="NEUROCHONDRIN"/>
    <property type="match status" value="1"/>
</dbReference>
<dbReference type="Proteomes" id="UP000694844">
    <property type="component" value="Chromosome 5"/>
</dbReference>
<dbReference type="GeneID" id="111133357"/>
<dbReference type="GO" id="GO:0031175">
    <property type="term" value="P:neuron projection development"/>
    <property type="evidence" value="ECO:0007669"/>
    <property type="project" value="TreeGrafter"/>
</dbReference>
<dbReference type="GO" id="GO:0048168">
    <property type="term" value="P:regulation of neuronal synaptic plasticity"/>
    <property type="evidence" value="ECO:0007669"/>
    <property type="project" value="TreeGrafter"/>
</dbReference>
<keyword evidence="3" id="KW-1185">Reference proteome</keyword>
<dbReference type="RefSeq" id="XP_022337397.1">
    <property type="nucleotide sequence ID" value="XM_022481689.1"/>
</dbReference>
<comment type="similarity">
    <text evidence="1">Belongs to the neurochondrin family.</text>
</comment>
<proteinExistence type="inferred from homology"/>
<organism evidence="3 4">
    <name type="scientific">Crassostrea virginica</name>
    <name type="common">Eastern oyster</name>
    <dbReference type="NCBI Taxonomy" id="6565"/>
    <lineage>
        <taxon>Eukaryota</taxon>
        <taxon>Metazoa</taxon>
        <taxon>Spiralia</taxon>
        <taxon>Lophotrochozoa</taxon>
        <taxon>Mollusca</taxon>
        <taxon>Bivalvia</taxon>
        <taxon>Autobranchia</taxon>
        <taxon>Pteriomorphia</taxon>
        <taxon>Ostreida</taxon>
        <taxon>Ostreoidea</taxon>
        <taxon>Ostreidae</taxon>
        <taxon>Crassostrea</taxon>
    </lineage>
</organism>
<evidence type="ECO:0000256" key="1">
    <source>
        <dbReference type="ARBA" id="ARBA00006927"/>
    </source>
</evidence>
<dbReference type="AlphaFoldDB" id="A0A8B8E9R5"/>
<accession>A0A8B8E9R5</accession>
<protein>
    <submittedName>
        <fullName evidence="4">Neurochondrin-like</fullName>
    </submittedName>
</protein>
<feature type="region of interest" description="Disordered" evidence="2">
    <location>
        <begin position="481"/>
        <end position="541"/>
    </location>
</feature>
<dbReference type="PANTHER" id="PTHR13109">
    <property type="entry name" value="NEUROCHONDRIN"/>
    <property type="match status" value="1"/>
</dbReference>
<evidence type="ECO:0000313" key="3">
    <source>
        <dbReference type="Proteomes" id="UP000694844"/>
    </source>
</evidence>
<evidence type="ECO:0000313" key="4">
    <source>
        <dbReference type="RefSeq" id="XP_022337397.1"/>
    </source>
</evidence>
<feature type="compositionally biased region" description="Basic and acidic residues" evidence="2">
    <location>
        <begin position="481"/>
        <end position="518"/>
    </location>
</feature>
<dbReference type="OrthoDB" id="8186546at2759"/>
<dbReference type="KEGG" id="cvn:111133357"/>
<dbReference type="InterPro" id="IPR008709">
    <property type="entry name" value="Neurochondrin"/>
</dbReference>